<comment type="subcellular location">
    <subcellularLocation>
        <location evidence="1 12">Membrane</location>
        <topology evidence="1 12">Multi-pass membrane protein</topology>
    </subcellularLocation>
</comment>
<keyword evidence="10 12" id="KW-0868">Chloride</keyword>
<dbReference type="RefSeq" id="XP_003080056.1">
    <property type="nucleotide sequence ID" value="XM_003080008.1"/>
</dbReference>
<protein>
    <recommendedName>
        <fullName evidence="12">Chloride channel protein</fullName>
    </recommendedName>
</protein>
<feature type="transmembrane region" description="Helical" evidence="12">
    <location>
        <begin position="522"/>
        <end position="544"/>
    </location>
</feature>
<proteinExistence type="inferred from homology"/>
<dbReference type="InterPro" id="IPR001807">
    <property type="entry name" value="ClC"/>
</dbReference>
<feature type="transmembrane region" description="Helical" evidence="12">
    <location>
        <begin position="401"/>
        <end position="422"/>
    </location>
</feature>
<dbReference type="Pfam" id="PF00571">
    <property type="entry name" value="CBS"/>
    <property type="match status" value="2"/>
</dbReference>
<evidence type="ECO:0000256" key="4">
    <source>
        <dbReference type="ARBA" id="ARBA00022692"/>
    </source>
</evidence>
<feature type="transmembrane region" description="Helical" evidence="12">
    <location>
        <begin position="360"/>
        <end position="381"/>
    </location>
</feature>
<evidence type="ECO:0000313" key="16">
    <source>
        <dbReference type="Proteomes" id="UP000009170"/>
    </source>
</evidence>
<dbReference type="OrthoDB" id="428525at2759"/>
<feature type="transmembrane region" description="Helical" evidence="12">
    <location>
        <begin position="583"/>
        <end position="608"/>
    </location>
</feature>
<feature type="domain" description="CBS" evidence="14">
    <location>
        <begin position="668"/>
        <end position="726"/>
    </location>
</feature>
<dbReference type="GeneID" id="9835289"/>
<comment type="similarity">
    <text evidence="2 12">Belongs to the chloride channel (TC 2.A.49) family.</text>
</comment>
<evidence type="ECO:0000256" key="3">
    <source>
        <dbReference type="ARBA" id="ARBA00022448"/>
    </source>
</evidence>
<sequence length="860" mass="92010">MPDHPPTPPRVVRRTSAGYYESISYDLGVNAVLRRRINRDSVNSQPRAPPARRVASHAASRLESRVRFAARASRYALTVVIGVITGACAWGVSAATMQIVTMQSALVSRYYGDDARATTTVFFVTSATLGLVGGWMAIFYAPAASGGGVTQVMATLNGARVPGLLSGRTLAAKIVGVIAGVGSALAIGPEGPMVHIGAGIASVCALYWPRKFLCEDKEEAEASRADALRRRYNETASSSSEDGYTDDDYSDERSESGAWASSESDDEEILDGDGAMDGLLAESRRRRARRRAATRRQRWPRFGESQKLDAVLLDLAAPSTHRDFVSAGAAAGLAAAFGAPIGGVLFSFEEASTYWSQRTMWRCLICAAIASFVLALLDLRGNPGMVFITGDSLRPTTPRDYFHQLPFFVIVAALAGLTGVTFNKIQAWTSRFRPAPKHKIARLFECVAVVLATVGIRFAASAFAGQCMAPPDAWVEDGFGVRFNCPEGEINDIATVFFVYPGRAIGWMFGMAEHVWGEAYGFTAQGLGIAAVCYLVMMALAFGIAVPGGLFMPSLFLGACTGACSGLMLKAALPESWDIQPGIYALIGATSALGGVFRSSVSLVVIMVESTNGQAFVFAIIVAVIVSNLVGNYFAHGIYHAELSRSKTVAYLPRDPSSSLDGKTAADVMATPAAFLPEIAFRDAVKSLLEHTTHNGFPVVDDRGKLSGLILRSQLEVLLAASPRDAAPSASETTQSRLDLEMRTAHIQRVTKGATPGVAAGLLDETLDDIEVERIMRTNSTPRRPADADADHAGGDFASPLVDIRTYMNPAPLAVPLDYPADRAHGVFLSLALRHLPVIDDEHIVRGIITRKDLIDARPH</sequence>
<feature type="transmembrane region" description="Helical" evidence="12">
    <location>
        <begin position="170"/>
        <end position="188"/>
    </location>
</feature>
<dbReference type="PANTHER" id="PTHR11689">
    <property type="entry name" value="CHLORIDE CHANNEL PROTEIN CLC FAMILY MEMBER"/>
    <property type="match status" value="1"/>
</dbReference>
<dbReference type="Pfam" id="PF00654">
    <property type="entry name" value="Voltage_CLC"/>
    <property type="match status" value="2"/>
</dbReference>
<dbReference type="SMART" id="SM00116">
    <property type="entry name" value="CBS"/>
    <property type="match status" value="2"/>
</dbReference>
<feature type="transmembrane region" description="Helical" evidence="12">
    <location>
        <begin position="443"/>
        <end position="464"/>
    </location>
</feature>
<dbReference type="InParanoid" id="A0A096PA29"/>
<evidence type="ECO:0000313" key="15">
    <source>
        <dbReference type="EMBL" id="CEG01246.1"/>
    </source>
</evidence>
<dbReference type="EMBL" id="CAID01000002">
    <property type="protein sequence ID" value="CEG01246.1"/>
    <property type="molecule type" value="Genomic_DNA"/>
</dbReference>
<dbReference type="InterPro" id="IPR051280">
    <property type="entry name" value="Cl-channel/antiporter"/>
</dbReference>
<dbReference type="Gene3D" id="3.10.580.10">
    <property type="entry name" value="CBS-domain"/>
    <property type="match status" value="2"/>
</dbReference>
<evidence type="ECO:0000256" key="5">
    <source>
        <dbReference type="ARBA" id="ARBA00022737"/>
    </source>
</evidence>
<feature type="transmembrane region" description="Helical" evidence="12">
    <location>
        <begin position="550"/>
        <end position="571"/>
    </location>
</feature>
<evidence type="ECO:0000256" key="1">
    <source>
        <dbReference type="ARBA" id="ARBA00004141"/>
    </source>
</evidence>
<dbReference type="Proteomes" id="UP000009170">
    <property type="component" value="Unassembled WGS sequence"/>
</dbReference>
<keyword evidence="16" id="KW-1185">Reference proteome</keyword>
<dbReference type="PANTHER" id="PTHR11689:SF161">
    <property type="entry name" value="CHLORIDE CHANNEL PROTEIN"/>
    <property type="match status" value="1"/>
</dbReference>
<organism evidence="15 16">
    <name type="scientific">Ostreococcus tauri</name>
    <name type="common">Marine green alga</name>
    <dbReference type="NCBI Taxonomy" id="70448"/>
    <lineage>
        <taxon>Eukaryota</taxon>
        <taxon>Viridiplantae</taxon>
        <taxon>Chlorophyta</taxon>
        <taxon>Mamiellophyceae</taxon>
        <taxon>Mamiellales</taxon>
        <taxon>Bathycoccaceae</taxon>
        <taxon>Ostreococcus</taxon>
    </lineage>
</organism>
<reference evidence="16" key="1">
    <citation type="journal article" date="2006" name="Proc. Natl. Acad. Sci. U.S.A.">
        <title>Genome analysis of the smallest free-living eukaryote Ostreococcus tauri unveils many unique features.</title>
        <authorList>
            <person name="Derelle E."/>
            <person name="Ferraz C."/>
            <person name="Rombauts S."/>
            <person name="Rouze P."/>
            <person name="Worden A.Z."/>
            <person name="Robbens S."/>
            <person name="Partensky F."/>
            <person name="Degroeve S."/>
            <person name="Echeynie S."/>
            <person name="Cooke R."/>
            <person name="Saeys Y."/>
            <person name="Wuyts J."/>
            <person name="Jabbari K."/>
            <person name="Bowler C."/>
            <person name="Panaud O."/>
            <person name="Piegu B."/>
            <person name="Ball S.G."/>
            <person name="Ral J.-P."/>
            <person name="Bouget F.-Y."/>
            <person name="Piganeau G."/>
            <person name="De Baets B."/>
            <person name="Picard A."/>
            <person name="Delseny M."/>
            <person name="Demaille J."/>
            <person name="Van de Peer Y."/>
            <person name="Moreau H."/>
        </authorList>
    </citation>
    <scope>NUCLEOTIDE SEQUENCE [LARGE SCALE GENOMIC DNA]</scope>
    <source>
        <strain evidence="16">OTTH 0595 / CCAP 157/2 / RCC745</strain>
    </source>
</reference>
<feature type="transmembrane region" description="Helical" evidence="12">
    <location>
        <begin position="324"/>
        <end position="348"/>
    </location>
</feature>
<keyword evidence="5" id="KW-0677">Repeat</keyword>
<dbReference type="Gene3D" id="1.10.3080.10">
    <property type="entry name" value="Clc chloride channel"/>
    <property type="match status" value="1"/>
</dbReference>
<keyword evidence="3 12" id="KW-0813">Transport</keyword>
<evidence type="ECO:0000256" key="11">
    <source>
        <dbReference type="PROSITE-ProRule" id="PRU00703"/>
    </source>
</evidence>
<dbReference type="InterPro" id="IPR014743">
    <property type="entry name" value="Cl-channel_core"/>
</dbReference>
<keyword evidence="8 11" id="KW-0129">CBS domain</keyword>
<name>A0A096PA29_OSTTA</name>
<keyword evidence="7 12" id="KW-0406">Ion transport</keyword>
<feature type="transmembrane region" description="Helical" evidence="12">
    <location>
        <begin position="120"/>
        <end position="141"/>
    </location>
</feature>
<reference evidence="15 16" key="2">
    <citation type="journal article" date="2014" name="BMC Genomics">
        <title>An improved genome of the model marine alga Ostreococcus tauri unfolds by assessing Illumina de novo assemblies.</title>
        <authorList>
            <person name="Blanc-Mathieu R."/>
            <person name="Verhelst B."/>
            <person name="Derelle E."/>
            <person name="Rombauts S."/>
            <person name="Bouget F.Y."/>
            <person name="Carre I."/>
            <person name="Chateau A."/>
            <person name="Eyre-Walker A."/>
            <person name="Grimsley N."/>
            <person name="Moreau H."/>
            <person name="Piegu B."/>
            <person name="Rivals E."/>
            <person name="Schackwitz W."/>
            <person name="Van de Peer Y."/>
            <person name="Piganeau G."/>
        </authorList>
    </citation>
    <scope>NUCLEOTIDE SEQUENCE [LARGE SCALE GENOMIC DNA]</scope>
    <source>
        <strain evidence="16">OTTH 0595 / CCAP 157/2 / RCC745</strain>
    </source>
</reference>
<dbReference type="SUPFAM" id="SSF81340">
    <property type="entry name" value="Clc chloride channel"/>
    <property type="match status" value="2"/>
</dbReference>
<evidence type="ECO:0000256" key="7">
    <source>
        <dbReference type="ARBA" id="ARBA00023065"/>
    </source>
</evidence>
<feature type="region of interest" description="Disordered" evidence="13">
    <location>
        <begin position="231"/>
        <end position="273"/>
    </location>
</feature>
<gene>
    <name evidence="15" type="ORF">OT_ostta02g04890</name>
</gene>
<keyword evidence="4 12" id="KW-0812">Transmembrane</keyword>
<dbReference type="GO" id="GO:0016020">
    <property type="term" value="C:membrane"/>
    <property type="evidence" value="ECO:0007669"/>
    <property type="project" value="UniProtKB-SubCell"/>
</dbReference>
<keyword evidence="6 12" id="KW-1133">Transmembrane helix</keyword>
<evidence type="ECO:0000256" key="8">
    <source>
        <dbReference type="ARBA" id="ARBA00023122"/>
    </source>
</evidence>
<evidence type="ECO:0000256" key="13">
    <source>
        <dbReference type="SAM" id="MobiDB-lite"/>
    </source>
</evidence>
<dbReference type="InterPro" id="IPR000644">
    <property type="entry name" value="CBS_dom"/>
</dbReference>
<feature type="transmembrane region" description="Helical" evidence="12">
    <location>
        <begin position="75"/>
        <end position="100"/>
    </location>
</feature>
<feature type="domain" description="CBS" evidence="14">
    <location>
        <begin position="808"/>
        <end position="860"/>
    </location>
</feature>
<dbReference type="OMA" id="RMSMAIC"/>
<keyword evidence="9 12" id="KW-0472">Membrane</keyword>
<dbReference type="PRINTS" id="PR00762">
    <property type="entry name" value="CLCHANNEL"/>
</dbReference>
<comment type="caution">
    <text evidence="15">The sequence shown here is derived from an EMBL/GenBank/DDBJ whole genome shotgun (WGS) entry which is preliminary data.</text>
</comment>
<evidence type="ECO:0000259" key="14">
    <source>
        <dbReference type="PROSITE" id="PS51371"/>
    </source>
</evidence>
<evidence type="ECO:0000256" key="12">
    <source>
        <dbReference type="RuleBase" id="RU361221"/>
    </source>
</evidence>
<dbReference type="KEGG" id="ota:OT_ostta02g04890"/>
<evidence type="ECO:0000256" key="9">
    <source>
        <dbReference type="ARBA" id="ARBA00023136"/>
    </source>
</evidence>
<dbReference type="InterPro" id="IPR046342">
    <property type="entry name" value="CBS_dom_sf"/>
</dbReference>
<feature type="transmembrane region" description="Helical" evidence="12">
    <location>
        <begin position="614"/>
        <end position="635"/>
    </location>
</feature>
<dbReference type="AlphaFoldDB" id="A0A096PA29"/>
<evidence type="ECO:0000256" key="2">
    <source>
        <dbReference type="ARBA" id="ARBA00009476"/>
    </source>
</evidence>
<evidence type="ECO:0000256" key="6">
    <source>
        <dbReference type="ARBA" id="ARBA00022989"/>
    </source>
</evidence>
<accession>A0A096PA29</accession>
<dbReference type="GO" id="GO:0005254">
    <property type="term" value="F:chloride channel activity"/>
    <property type="evidence" value="ECO:0007669"/>
    <property type="project" value="UniProtKB-UniRule"/>
</dbReference>
<dbReference type="PROSITE" id="PS51371">
    <property type="entry name" value="CBS"/>
    <property type="match status" value="2"/>
</dbReference>
<evidence type="ECO:0000256" key="10">
    <source>
        <dbReference type="ARBA" id="ARBA00023214"/>
    </source>
</evidence>
<dbReference type="SUPFAM" id="SSF54631">
    <property type="entry name" value="CBS-domain pair"/>
    <property type="match status" value="1"/>
</dbReference>